<dbReference type="EMBL" id="JBHFEH010000009">
    <property type="protein sequence ID" value="KAL2056108.1"/>
    <property type="molecule type" value="Genomic_DNA"/>
</dbReference>
<keyword evidence="3" id="KW-1185">Reference proteome</keyword>
<feature type="compositionally biased region" description="Basic and acidic residues" evidence="1">
    <location>
        <begin position="82"/>
        <end position="127"/>
    </location>
</feature>
<organism evidence="2 3">
    <name type="scientific">Lepraria finkii</name>
    <dbReference type="NCBI Taxonomy" id="1340010"/>
    <lineage>
        <taxon>Eukaryota</taxon>
        <taxon>Fungi</taxon>
        <taxon>Dikarya</taxon>
        <taxon>Ascomycota</taxon>
        <taxon>Pezizomycotina</taxon>
        <taxon>Lecanoromycetes</taxon>
        <taxon>OSLEUM clade</taxon>
        <taxon>Lecanoromycetidae</taxon>
        <taxon>Lecanorales</taxon>
        <taxon>Lecanorineae</taxon>
        <taxon>Stereocaulaceae</taxon>
        <taxon>Lepraria</taxon>
    </lineage>
</organism>
<dbReference type="Proteomes" id="UP001590951">
    <property type="component" value="Unassembled WGS sequence"/>
</dbReference>
<evidence type="ECO:0000313" key="3">
    <source>
        <dbReference type="Proteomes" id="UP001590951"/>
    </source>
</evidence>
<feature type="region of interest" description="Disordered" evidence="1">
    <location>
        <begin position="52"/>
        <end position="162"/>
    </location>
</feature>
<name>A0ABR4BJJ8_9LECA</name>
<reference evidence="2 3" key="1">
    <citation type="submission" date="2024-09" db="EMBL/GenBank/DDBJ databases">
        <title>Rethinking Asexuality: The Enigmatic Case of Functional Sexual Genes in Lepraria (Stereocaulaceae).</title>
        <authorList>
            <person name="Doellman M."/>
            <person name="Sun Y."/>
            <person name="Barcenas-Pena A."/>
            <person name="Lumbsch H.T."/>
            <person name="Grewe F."/>
        </authorList>
    </citation>
    <scope>NUCLEOTIDE SEQUENCE [LARGE SCALE GENOMIC DNA]</scope>
    <source>
        <strain evidence="2 3">Grewe 0041</strain>
    </source>
</reference>
<accession>A0ABR4BJJ8</accession>
<feature type="region of interest" description="Disordered" evidence="1">
    <location>
        <begin position="1"/>
        <end position="26"/>
    </location>
</feature>
<protein>
    <submittedName>
        <fullName evidence="2">Uncharacterized protein</fullName>
    </submittedName>
</protein>
<proteinExistence type="predicted"/>
<sequence length="162" mass="18331">MNSPPSVPGSHTIPSSPASPSGIHFETGDIMVAKPRQTQVHLRDLLAAVAERARAEEDSQFVDSQPVADDFPSPHTDQSNAEAHDSLVILDEKGKKRVEREQRREKRRIERENDSTEVAKQHHEEQQQRGTGKKGRPSRLSDSQRMKNIRASNRASERRRQN</sequence>
<gene>
    <name evidence="2" type="ORF">ABVK25_003751</name>
</gene>
<comment type="caution">
    <text evidence="2">The sequence shown here is derived from an EMBL/GenBank/DDBJ whole genome shotgun (WGS) entry which is preliminary data.</text>
</comment>
<evidence type="ECO:0000313" key="2">
    <source>
        <dbReference type="EMBL" id="KAL2056108.1"/>
    </source>
</evidence>
<evidence type="ECO:0000256" key="1">
    <source>
        <dbReference type="SAM" id="MobiDB-lite"/>
    </source>
</evidence>